<name>G0PH66_CAEBE</name>
<dbReference type="AlphaFoldDB" id="G0PH66"/>
<reference evidence="2" key="1">
    <citation type="submission" date="2011-07" db="EMBL/GenBank/DDBJ databases">
        <authorList>
            <consortium name="Caenorhabditis brenneri Sequencing and Analysis Consortium"/>
            <person name="Wilson R.K."/>
        </authorList>
    </citation>
    <scope>NUCLEOTIDE SEQUENCE [LARGE SCALE GENOMIC DNA]</scope>
    <source>
        <strain evidence="2">PB2801</strain>
    </source>
</reference>
<gene>
    <name evidence="1" type="ORF">CAEBREN_13221</name>
</gene>
<dbReference type="InParanoid" id="G0PH66"/>
<evidence type="ECO:0000313" key="2">
    <source>
        <dbReference type="Proteomes" id="UP000008068"/>
    </source>
</evidence>
<evidence type="ECO:0000313" key="1">
    <source>
        <dbReference type="EMBL" id="EGT56096.1"/>
    </source>
</evidence>
<protein>
    <submittedName>
        <fullName evidence="1">Uncharacterized protein</fullName>
    </submittedName>
</protein>
<organism evidence="2">
    <name type="scientific">Caenorhabditis brenneri</name>
    <name type="common">Nematode worm</name>
    <dbReference type="NCBI Taxonomy" id="135651"/>
    <lineage>
        <taxon>Eukaryota</taxon>
        <taxon>Metazoa</taxon>
        <taxon>Ecdysozoa</taxon>
        <taxon>Nematoda</taxon>
        <taxon>Chromadorea</taxon>
        <taxon>Rhabditida</taxon>
        <taxon>Rhabditina</taxon>
        <taxon>Rhabditomorpha</taxon>
        <taxon>Rhabditoidea</taxon>
        <taxon>Rhabditidae</taxon>
        <taxon>Peloderinae</taxon>
        <taxon>Caenorhabditis</taxon>
    </lineage>
</organism>
<accession>G0PH66</accession>
<dbReference type="HOGENOM" id="CLU_045032_0_0_1"/>
<keyword evidence="2" id="KW-1185">Reference proteome</keyword>
<proteinExistence type="predicted"/>
<dbReference type="Proteomes" id="UP000008068">
    <property type="component" value="Unassembled WGS sequence"/>
</dbReference>
<sequence>MCITHLAQGSRISLKEQFQLAEMHHSEELMIQVCSSIEDAYELDDVVPKDLNSFCNATKNIVLRRSFELLGIRKPPSPPQSKEPLQVFEDIMNEFLDQADIQNRHGMILDDQATLLRNHIISEEILDRELPHVKPTIQQDLRTHELMEKLRNTHSPAERIAVFAQIQITKFKNMYTTLFEMGDTPEDLRERMSFFLEELYRIILRNTRDHSKPHPSVRGEQLVDQMYREIMQIVDARPNEAHPSNNGFEPIWATKINEEYAELLPWREEVTQNTSDHISETFRGVSEEAQFHGLTRFVQIARESFFLGWMRREEDNWNQNQAEQEVQE</sequence>
<dbReference type="EMBL" id="GL380464">
    <property type="protein sequence ID" value="EGT56096.1"/>
    <property type="molecule type" value="Genomic_DNA"/>
</dbReference>